<dbReference type="InterPro" id="IPR023635">
    <property type="entry name" value="Peptide_deformylase"/>
</dbReference>
<comment type="caution">
    <text evidence="7">The sequence shown here is derived from an EMBL/GenBank/DDBJ whole genome shotgun (WGS) entry which is preliminary data.</text>
</comment>
<evidence type="ECO:0000256" key="6">
    <source>
        <dbReference type="HAMAP-Rule" id="MF_00163"/>
    </source>
</evidence>
<keyword evidence="8" id="KW-1185">Reference proteome</keyword>
<keyword evidence="2 6" id="KW-0479">Metal-binding</keyword>
<keyword evidence="4 6" id="KW-0648">Protein biosynthesis</keyword>
<comment type="cofactor">
    <cofactor evidence="6">
        <name>Fe(2+)</name>
        <dbReference type="ChEBI" id="CHEBI:29033"/>
    </cofactor>
    <text evidence="6">Binds 1 Fe(2+) ion.</text>
</comment>
<feature type="binding site" evidence="6">
    <location>
        <position position="104"/>
    </location>
    <ligand>
        <name>Fe cation</name>
        <dbReference type="ChEBI" id="CHEBI:24875"/>
    </ligand>
</feature>
<dbReference type="PANTHER" id="PTHR10458">
    <property type="entry name" value="PEPTIDE DEFORMYLASE"/>
    <property type="match status" value="1"/>
</dbReference>
<organism evidence="7 8">
    <name type="scientific">Tenggerimyces flavus</name>
    <dbReference type="NCBI Taxonomy" id="1708749"/>
    <lineage>
        <taxon>Bacteria</taxon>
        <taxon>Bacillati</taxon>
        <taxon>Actinomycetota</taxon>
        <taxon>Actinomycetes</taxon>
        <taxon>Propionibacteriales</taxon>
        <taxon>Nocardioidaceae</taxon>
        <taxon>Tenggerimyces</taxon>
    </lineage>
</organism>
<dbReference type="Proteomes" id="UP001595699">
    <property type="component" value="Unassembled WGS sequence"/>
</dbReference>
<dbReference type="Gene3D" id="3.90.45.10">
    <property type="entry name" value="Peptide deformylase"/>
    <property type="match status" value="1"/>
</dbReference>
<name>A0ABV7YCG3_9ACTN</name>
<proteinExistence type="inferred from homology"/>
<sequence>MAGLPDGGKVLPITRWGTPVMHQRCRPVTEFDDALAQLVADMTATMHAADGVGLAANQVGIDLAFFVFYCTDEDDVLHEGVVCNPTVELPEGRARDLDDSDEGCLSLPGAYVPCARPDFATVRGVDLTGAPLELTGTGLLARCFQHETDHTNGIVFADRISKRWRKKLYAEHEMLAGGYPADWPVSPGPADHAS</sequence>
<comment type="function">
    <text evidence="6">Removes the formyl group from the N-terminal Met of newly synthesized proteins. Requires at least a dipeptide for an efficient rate of reaction. N-terminal L-methionine is a prerequisite for activity but the enzyme has broad specificity at other positions.</text>
</comment>
<evidence type="ECO:0000256" key="5">
    <source>
        <dbReference type="ARBA" id="ARBA00023004"/>
    </source>
</evidence>
<dbReference type="NCBIfam" id="NF001159">
    <property type="entry name" value="PRK00150.1-3"/>
    <property type="match status" value="1"/>
</dbReference>
<dbReference type="GO" id="GO:0042586">
    <property type="term" value="F:peptide deformylase activity"/>
    <property type="evidence" value="ECO:0007669"/>
    <property type="project" value="UniProtKB-EC"/>
</dbReference>
<evidence type="ECO:0000256" key="4">
    <source>
        <dbReference type="ARBA" id="ARBA00022917"/>
    </source>
</evidence>
<evidence type="ECO:0000256" key="2">
    <source>
        <dbReference type="ARBA" id="ARBA00022723"/>
    </source>
</evidence>
<dbReference type="InterPro" id="IPR036821">
    <property type="entry name" value="Peptide_deformylase_sf"/>
</dbReference>
<keyword evidence="3 6" id="KW-0378">Hydrolase</keyword>
<dbReference type="RefSeq" id="WP_205117854.1">
    <property type="nucleotide sequence ID" value="NZ_JAFBCM010000001.1"/>
</dbReference>
<dbReference type="CDD" id="cd00487">
    <property type="entry name" value="Pep_deformylase"/>
    <property type="match status" value="1"/>
</dbReference>
<reference evidence="8" key="1">
    <citation type="journal article" date="2019" name="Int. J. Syst. Evol. Microbiol.">
        <title>The Global Catalogue of Microorganisms (GCM) 10K type strain sequencing project: providing services to taxonomists for standard genome sequencing and annotation.</title>
        <authorList>
            <consortium name="The Broad Institute Genomics Platform"/>
            <consortium name="The Broad Institute Genome Sequencing Center for Infectious Disease"/>
            <person name="Wu L."/>
            <person name="Ma J."/>
        </authorList>
    </citation>
    <scope>NUCLEOTIDE SEQUENCE [LARGE SCALE GENOMIC DNA]</scope>
    <source>
        <strain evidence="8">CGMCC 4.7241</strain>
    </source>
</reference>
<evidence type="ECO:0000256" key="1">
    <source>
        <dbReference type="ARBA" id="ARBA00010759"/>
    </source>
</evidence>
<dbReference type="NCBIfam" id="TIGR00079">
    <property type="entry name" value="pept_deformyl"/>
    <property type="match status" value="1"/>
</dbReference>
<dbReference type="PANTHER" id="PTHR10458:SF2">
    <property type="entry name" value="PEPTIDE DEFORMYLASE, MITOCHONDRIAL"/>
    <property type="match status" value="1"/>
</dbReference>
<dbReference type="PRINTS" id="PR01576">
    <property type="entry name" value="PDEFORMYLASE"/>
</dbReference>
<feature type="binding site" evidence="6">
    <location>
        <position position="150"/>
    </location>
    <ligand>
        <name>Fe cation</name>
        <dbReference type="ChEBI" id="CHEBI:24875"/>
    </ligand>
</feature>
<comment type="similarity">
    <text evidence="1 6">Belongs to the polypeptide deformylase family.</text>
</comment>
<accession>A0ABV7YCG3</accession>
<evidence type="ECO:0000256" key="3">
    <source>
        <dbReference type="ARBA" id="ARBA00022801"/>
    </source>
</evidence>
<comment type="catalytic activity">
    <reaction evidence="6">
        <text>N-terminal N-formyl-L-methionyl-[peptide] + H2O = N-terminal L-methionyl-[peptide] + formate</text>
        <dbReference type="Rhea" id="RHEA:24420"/>
        <dbReference type="Rhea" id="RHEA-COMP:10639"/>
        <dbReference type="Rhea" id="RHEA-COMP:10640"/>
        <dbReference type="ChEBI" id="CHEBI:15377"/>
        <dbReference type="ChEBI" id="CHEBI:15740"/>
        <dbReference type="ChEBI" id="CHEBI:49298"/>
        <dbReference type="ChEBI" id="CHEBI:64731"/>
        <dbReference type="EC" id="3.5.1.88"/>
    </reaction>
</comment>
<dbReference type="PIRSF" id="PIRSF004749">
    <property type="entry name" value="Pep_def"/>
    <property type="match status" value="1"/>
</dbReference>
<dbReference type="EMBL" id="JBHRZH010000013">
    <property type="protein sequence ID" value="MFC3762312.1"/>
    <property type="molecule type" value="Genomic_DNA"/>
</dbReference>
<dbReference type="EC" id="3.5.1.88" evidence="6"/>
<keyword evidence="5 6" id="KW-0408">Iron</keyword>
<feature type="active site" evidence="6">
    <location>
        <position position="147"/>
    </location>
</feature>
<evidence type="ECO:0000313" key="8">
    <source>
        <dbReference type="Proteomes" id="UP001595699"/>
    </source>
</evidence>
<feature type="binding site" evidence="6">
    <location>
        <position position="146"/>
    </location>
    <ligand>
        <name>Fe cation</name>
        <dbReference type="ChEBI" id="CHEBI:24875"/>
    </ligand>
</feature>
<protein>
    <recommendedName>
        <fullName evidence="6">Peptide deformylase</fullName>
        <shortName evidence="6">PDF</shortName>
        <ecNumber evidence="6">3.5.1.88</ecNumber>
    </recommendedName>
    <alternativeName>
        <fullName evidence="6">Polypeptide deformylase</fullName>
    </alternativeName>
</protein>
<evidence type="ECO:0000313" key="7">
    <source>
        <dbReference type="EMBL" id="MFC3762312.1"/>
    </source>
</evidence>
<dbReference type="Pfam" id="PF01327">
    <property type="entry name" value="Pep_deformylase"/>
    <property type="match status" value="1"/>
</dbReference>
<dbReference type="HAMAP" id="MF_00163">
    <property type="entry name" value="Pep_deformylase"/>
    <property type="match status" value="1"/>
</dbReference>
<dbReference type="SUPFAM" id="SSF56420">
    <property type="entry name" value="Peptide deformylase"/>
    <property type="match status" value="1"/>
</dbReference>
<gene>
    <name evidence="6 7" type="primary">def</name>
    <name evidence="7" type="ORF">ACFOUW_15830</name>
</gene>